<evidence type="ECO:0000256" key="1">
    <source>
        <dbReference type="SAM" id="MobiDB-lite"/>
    </source>
</evidence>
<protein>
    <submittedName>
        <fullName evidence="2">Uncharacterized protein</fullName>
    </submittedName>
</protein>
<reference evidence="3 5" key="2">
    <citation type="submission" date="2016-08" db="EMBL/GenBank/DDBJ databases">
        <authorList>
            <person name="Varghese N."/>
            <person name="Submissions Spin"/>
        </authorList>
    </citation>
    <scope>NUCLEOTIDE SEQUENCE [LARGE SCALE GENOMIC DNA]</scope>
    <source>
        <strain evidence="3 5">HL-109</strain>
    </source>
</reference>
<evidence type="ECO:0000313" key="5">
    <source>
        <dbReference type="Proteomes" id="UP000182800"/>
    </source>
</evidence>
<evidence type="ECO:0000313" key="4">
    <source>
        <dbReference type="Proteomes" id="UP000050497"/>
    </source>
</evidence>
<dbReference type="EMBL" id="LJSX01000008">
    <property type="protein sequence ID" value="KPQ11403.1"/>
    <property type="molecule type" value="Genomic_DNA"/>
</dbReference>
<comment type="caution">
    <text evidence="2">The sequence shown here is derived from an EMBL/GenBank/DDBJ whole genome shotgun (WGS) entry which is preliminary data.</text>
</comment>
<organism evidence="2 4">
    <name type="scientific">Saliniramus fredricksonii</name>
    <dbReference type="NCBI Taxonomy" id="1653334"/>
    <lineage>
        <taxon>Bacteria</taxon>
        <taxon>Pseudomonadati</taxon>
        <taxon>Pseudomonadota</taxon>
        <taxon>Alphaproteobacteria</taxon>
        <taxon>Hyphomicrobiales</taxon>
        <taxon>Salinarimonadaceae</taxon>
        <taxon>Saliniramus</taxon>
    </lineage>
</organism>
<feature type="region of interest" description="Disordered" evidence="1">
    <location>
        <begin position="1"/>
        <end position="35"/>
    </location>
</feature>
<dbReference type="AlphaFoldDB" id="A0A0P7Y4C3"/>
<evidence type="ECO:0000313" key="3">
    <source>
        <dbReference type="EMBL" id="SCC81947.1"/>
    </source>
</evidence>
<accession>A0A0P7Y4C3</accession>
<feature type="compositionally biased region" description="Polar residues" evidence="1">
    <location>
        <begin position="1"/>
        <end position="16"/>
    </location>
</feature>
<feature type="region of interest" description="Disordered" evidence="1">
    <location>
        <begin position="328"/>
        <end position="347"/>
    </location>
</feature>
<dbReference type="Proteomes" id="UP000182800">
    <property type="component" value="Unassembled WGS sequence"/>
</dbReference>
<evidence type="ECO:0000313" key="2">
    <source>
        <dbReference type="EMBL" id="KPQ11403.1"/>
    </source>
</evidence>
<reference evidence="2 4" key="1">
    <citation type="submission" date="2015-09" db="EMBL/GenBank/DDBJ databases">
        <title>Identification and resolution of microdiversity through metagenomic sequencing of parallel consortia.</title>
        <authorList>
            <person name="Nelson W.C."/>
            <person name="Romine M.F."/>
            <person name="Lindemann S.R."/>
        </authorList>
    </citation>
    <scope>NUCLEOTIDE SEQUENCE [LARGE SCALE GENOMIC DNA]</scope>
    <source>
        <strain evidence="2">HL-109</strain>
    </source>
</reference>
<sequence>MSFSMLGVSQASSNSDLKGLSGQAPRGFSLEGSAKGAPANTQLVASNSNRAPAPDLDDVRLRSPDGYGIPVIPFAAEQVVHYQSASAMIAEDIETRLAENPDMRIVVMGEGHSSTAQSVFDFLAYYLLTGDSGREFVLAFEAFTTPHVNDLIDQLYDGVIEPDEFLARASVDLQLRYLSALAHHEDATGETVAEPATIDTWRNTLERDVIRHFNDGNRVALLDVNRYDFEDDTGRTANRTAGMEQSLLGLAAEHPDSVILAQIGKLHVLPEFVGTPDIVENGPVNFGVPVGRIPAERALMPALSEELGPENVSFFIGSEYREWAERHGVPDPYHGKPTLPNMDPRPDREYDVEATRQRMIESRNCPPEEDSCWRFGDSPNATYYIFHHPFFNDPSGRDIHDIPDFDGVE</sequence>
<name>A0A0P7Y4C3_9HYPH</name>
<dbReference type="Proteomes" id="UP000050497">
    <property type="component" value="Unassembled WGS sequence"/>
</dbReference>
<proteinExistence type="predicted"/>
<gene>
    <name evidence="3" type="ORF">GA0071312_2920</name>
    <name evidence="2" type="ORF">HLUCCO17_07125</name>
</gene>
<keyword evidence="5" id="KW-1185">Reference proteome</keyword>
<dbReference type="EMBL" id="FMBM01000002">
    <property type="protein sequence ID" value="SCC81947.1"/>
    <property type="molecule type" value="Genomic_DNA"/>
</dbReference>